<evidence type="ECO:0000259" key="1">
    <source>
        <dbReference type="Pfam" id="PF13349"/>
    </source>
</evidence>
<comment type="caution">
    <text evidence="2">The sequence shown here is derived from an EMBL/GenBank/DDBJ whole genome shotgun (WGS) entry which is preliminary data.</text>
</comment>
<feature type="domain" description="DUF4097" evidence="1">
    <location>
        <begin position="25"/>
        <end position="257"/>
    </location>
</feature>
<accession>A0A4S2BM42</accession>
<reference evidence="2 3" key="1">
    <citation type="submission" date="2019-04" db="EMBL/GenBank/DDBJ databases">
        <title>Microbes associate with the intestines of laboratory mice.</title>
        <authorList>
            <person name="Navarre W."/>
            <person name="Wong E."/>
            <person name="Huang K."/>
            <person name="Tropini C."/>
            <person name="Ng K."/>
            <person name="Yu B."/>
        </authorList>
    </citation>
    <scope>NUCLEOTIDE SEQUENCE [LARGE SCALE GENOMIC DNA]</scope>
    <source>
        <strain evidence="2 3">NM61_E11</strain>
    </source>
</reference>
<dbReference type="Pfam" id="PF13349">
    <property type="entry name" value="DUF4097"/>
    <property type="match status" value="1"/>
</dbReference>
<dbReference type="EMBL" id="SRYV01000006">
    <property type="protein sequence ID" value="TGY16066.1"/>
    <property type="molecule type" value="Genomic_DNA"/>
</dbReference>
<dbReference type="AlphaFoldDB" id="A0A4S2BM42"/>
<evidence type="ECO:0000313" key="2">
    <source>
        <dbReference type="EMBL" id="TGY16066.1"/>
    </source>
</evidence>
<proteinExistence type="predicted"/>
<dbReference type="RefSeq" id="WP_004045213.1">
    <property type="nucleotide sequence ID" value="NZ_AQFR02000003.1"/>
</dbReference>
<name>A0A4S2BM42_9LACO</name>
<gene>
    <name evidence="2" type="ORF">E5351_04420</name>
</gene>
<dbReference type="InterPro" id="IPR025164">
    <property type="entry name" value="Toastrack_DUF4097"/>
</dbReference>
<sequence length="261" mass="29685">MLEKKMKRITDEDIIKHSLSSKEFTNLNIRLLDSDTRIEEGDRFEVIFRGIKEEIPKVELVGNTMNVEQNIDESEDYIYKLNHRYDLGVEITVPKGTELDKVNITSLDGDIKLRKLNVNNLYIKSGDGDINVEDSTIHAGEIFALDGDFKSDNSDLISVAVQIDDGDADMKRMNLDSGSMNIIDGNFKLWDSHLNGKYYVRNSEGDNEVEGVKNDDYGYVLDTLDGDNVLFDQSRQGHLETNTRAKNIMYMKTMDGNNIVK</sequence>
<protein>
    <recommendedName>
        <fullName evidence="1">DUF4097 domain-containing protein</fullName>
    </recommendedName>
</protein>
<dbReference type="Proteomes" id="UP000309117">
    <property type="component" value="Unassembled WGS sequence"/>
</dbReference>
<organism evidence="2 3">
    <name type="scientific">Lactobacillus intestinalis</name>
    <dbReference type="NCBI Taxonomy" id="151781"/>
    <lineage>
        <taxon>Bacteria</taxon>
        <taxon>Bacillati</taxon>
        <taxon>Bacillota</taxon>
        <taxon>Bacilli</taxon>
        <taxon>Lactobacillales</taxon>
        <taxon>Lactobacillaceae</taxon>
        <taxon>Lactobacillus</taxon>
    </lineage>
</organism>
<evidence type="ECO:0000313" key="3">
    <source>
        <dbReference type="Proteomes" id="UP000309117"/>
    </source>
</evidence>